<gene>
    <name evidence="2" type="ORF">ERS852408_01702</name>
    <name evidence="1" type="ORF">ERS852573_00786</name>
    <name evidence="6" type="ORF">G4332_05385</name>
    <name evidence="5" type="ORF">GT528_09380</name>
    <name evidence="4" type="ORF">GT565_06890</name>
    <name evidence="3" type="ORF">GT576_01745</name>
</gene>
<reference evidence="7 8" key="1">
    <citation type="submission" date="2015-09" db="EMBL/GenBank/DDBJ databases">
        <authorList>
            <consortium name="Pathogen Informatics"/>
        </authorList>
    </citation>
    <scope>NUCLEOTIDE SEQUENCE [LARGE SCALE GENOMIC DNA]</scope>
    <source>
        <strain evidence="2 7">2789STDY5608851</strain>
        <strain evidence="1 8">2789STDY5834961</strain>
    </source>
</reference>
<dbReference type="Gene3D" id="3.40.50.300">
    <property type="entry name" value="P-loop containing nucleotide triphosphate hydrolases"/>
    <property type="match status" value="1"/>
</dbReference>
<dbReference type="Proteomes" id="UP000446719">
    <property type="component" value="Unassembled WGS sequence"/>
</dbReference>
<dbReference type="eggNOG" id="COG1102">
    <property type="taxonomic scope" value="Bacteria"/>
</dbReference>
<dbReference type="Proteomes" id="UP000724058">
    <property type="component" value="Unassembled WGS sequence"/>
</dbReference>
<evidence type="ECO:0000313" key="2">
    <source>
        <dbReference type="EMBL" id="CUO20946.1"/>
    </source>
</evidence>
<name>A0A173S0P7_9FIRM</name>
<dbReference type="EMBL" id="CYXO01000003">
    <property type="protein sequence ID" value="CUM83994.1"/>
    <property type="molecule type" value="Genomic_DNA"/>
</dbReference>
<proteinExistence type="predicted"/>
<reference evidence="6" key="4">
    <citation type="submission" date="2020-02" db="EMBL/GenBank/DDBJ databases">
        <authorList>
            <person name="Littmann E."/>
            <person name="Sorbara M."/>
        </authorList>
    </citation>
    <scope>NUCLEOTIDE SEQUENCE</scope>
    <source>
        <strain evidence="6">MSK.10.16</strain>
    </source>
</reference>
<sequence>MTTHKIITIGRQFGSGGHEIGNLLATRLDIPLYDNNLVRMAAEKMDIREETAKAIDETSLNSFVSSYLITPMGYSSYINSEEYVQPLSEQMYELQTEIIKKLAERGPCVIVGRCADYILKDNPNCINVFICADRADRIKRIAERYDVSEKKALDRIKRMDRERKYYYETHTGQEWGSISSHEILLNASLLGIEGTVDILEGIYKR</sequence>
<reference evidence="9 10" key="2">
    <citation type="journal article" date="2019" name="Nat. Med.">
        <title>A library of human gut bacterial isolates paired with longitudinal multiomics data enables mechanistic microbiome research.</title>
        <authorList>
            <person name="Poyet M."/>
            <person name="Groussin M."/>
            <person name="Gibbons S.M."/>
            <person name="Avila-Pacheco J."/>
            <person name="Jiang X."/>
            <person name="Kearney S.M."/>
            <person name="Perrotta A.R."/>
            <person name="Berdy B."/>
            <person name="Zhao S."/>
            <person name="Lieberman T.D."/>
            <person name="Swanson P.K."/>
            <person name="Smith M."/>
            <person name="Roesemann S."/>
            <person name="Alexander J.E."/>
            <person name="Rich S.A."/>
            <person name="Livny J."/>
            <person name="Vlamakis H."/>
            <person name="Clish C."/>
            <person name="Bullock K."/>
            <person name="Deik A."/>
            <person name="Scott J."/>
            <person name="Pierce K.A."/>
            <person name="Xavier R.J."/>
            <person name="Alm E.J."/>
        </authorList>
    </citation>
    <scope>NUCLEOTIDE SEQUENCE [LARGE SCALE GENOMIC DNA]</scope>
    <source>
        <strain evidence="3 10">BIOML-A1</strain>
        <strain evidence="5 11">BIOML-A6</strain>
        <strain evidence="4 9">BIOML-A7</strain>
    </source>
</reference>
<dbReference type="EMBL" id="WWSB01000006">
    <property type="protein sequence ID" value="MZK17843.1"/>
    <property type="molecule type" value="Genomic_DNA"/>
</dbReference>
<evidence type="ECO:0000313" key="4">
    <source>
        <dbReference type="EMBL" id="MZK17843.1"/>
    </source>
</evidence>
<evidence type="ECO:0000313" key="6">
    <source>
        <dbReference type="EMBL" id="NSE57557.1"/>
    </source>
</evidence>
<dbReference type="EMBL" id="WWSH01000001">
    <property type="protein sequence ID" value="MZK09099.1"/>
    <property type="molecule type" value="Genomic_DNA"/>
</dbReference>
<keyword evidence="1" id="KW-0418">Kinase</keyword>
<dbReference type="RefSeq" id="WP_022416209.1">
    <property type="nucleotide sequence ID" value="NZ_CAXSPU010000001.1"/>
</dbReference>
<dbReference type="OrthoDB" id="9781180at2"/>
<dbReference type="Proteomes" id="UP000449249">
    <property type="component" value="Unassembled WGS sequence"/>
</dbReference>
<evidence type="ECO:0000313" key="8">
    <source>
        <dbReference type="Proteomes" id="UP000095597"/>
    </source>
</evidence>
<dbReference type="Proteomes" id="UP000095597">
    <property type="component" value="Unassembled WGS sequence"/>
</dbReference>
<dbReference type="EMBL" id="WWSC01000010">
    <property type="protein sequence ID" value="MZK41907.1"/>
    <property type="molecule type" value="Genomic_DNA"/>
</dbReference>
<evidence type="ECO:0000313" key="5">
    <source>
        <dbReference type="EMBL" id="MZK41907.1"/>
    </source>
</evidence>
<evidence type="ECO:0000313" key="1">
    <source>
        <dbReference type="EMBL" id="CUM83994.1"/>
    </source>
</evidence>
<dbReference type="AlphaFoldDB" id="A0A173S0P7"/>
<dbReference type="InterPro" id="IPR027417">
    <property type="entry name" value="P-loop_NTPase"/>
</dbReference>
<dbReference type="Proteomes" id="UP000472916">
    <property type="component" value="Unassembled WGS sequence"/>
</dbReference>
<accession>A0A173S0P7</accession>
<dbReference type="EMBL" id="CYYM01000008">
    <property type="protein sequence ID" value="CUO20946.1"/>
    <property type="molecule type" value="Genomic_DNA"/>
</dbReference>
<evidence type="ECO:0000313" key="9">
    <source>
        <dbReference type="Proteomes" id="UP000446719"/>
    </source>
</evidence>
<dbReference type="GeneID" id="93136175"/>
<protein>
    <submittedName>
        <fullName evidence="1 3">Cytidylate kinase</fullName>
    </submittedName>
</protein>
<organism evidence="1 8">
    <name type="scientific">Dorea longicatena</name>
    <dbReference type="NCBI Taxonomy" id="88431"/>
    <lineage>
        <taxon>Bacteria</taxon>
        <taxon>Bacillati</taxon>
        <taxon>Bacillota</taxon>
        <taxon>Clostridia</taxon>
        <taxon>Lachnospirales</taxon>
        <taxon>Lachnospiraceae</taxon>
        <taxon>Dorea</taxon>
    </lineage>
</organism>
<dbReference type="GO" id="GO:0016301">
    <property type="term" value="F:kinase activity"/>
    <property type="evidence" value="ECO:0007669"/>
    <property type="project" value="UniProtKB-KW"/>
</dbReference>
<evidence type="ECO:0000313" key="11">
    <source>
        <dbReference type="Proteomes" id="UP000472916"/>
    </source>
</evidence>
<dbReference type="Proteomes" id="UP000095380">
    <property type="component" value="Unassembled WGS sequence"/>
</dbReference>
<reference evidence="6" key="3">
    <citation type="journal article" date="2020" name="Cell Host Microbe">
        <title>Functional and Genomic Variation between Human-Derived Isolates of Lachnospiraceae Reveals Inter- and Intra-Species Diversity.</title>
        <authorList>
            <person name="Sorbara M.T."/>
            <person name="Littmann E.R."/>
            <person name="Fontana E."/>
            <person name="Moody T.U."/>
            <person name="Kohout C.E."/>
            <person name="Gjonbalaj M."/>
            <person name="Eaton V."/>
            <person name="Seok R."/>
            <person name="Leiner I.M."/>
            <person name="Pamer E.G."/>
        </authorList>
    </citation>
    <scope>NUCLEOTIDE SEQUENCE</scope>
    <source>
        <strain evidence="6">MSK.10.16</strain>
    </source>
</reference>
<keyword evidence="1" id="KW-0808">Transferase</keyword>
<evidence type="ECO:0000313" key="7">
    <source>
        <dbReference type="Proteomes" id="UP000095380"/>
    </source>
</evidence>
<dbReference type="SUPFAM" id="SSF52540">
    <property type="entry name" value="P-loop containing nucleoside triphosphate hydrolases"/>
    <property type="match status" value="1"/>
</dbReference>
<evidence type="ECO:0000313" key="3">
    <source>
        <dbReference type="EMBL" id="MZK09099.1"/>
    </source>
</evidence>
<evidence type="ECO:0000313" key="10">
    <source>
        <dbReference type="Proteomes" id="UP000449249"/>
    </source>
</evidence>
<dbReference type="EMBL" id="JAAIOD010000005">
    <property type="protein sequence ID" value="NSE57557.1"/>
    <property type="molecule type" value="Genomic_DNA"/>
</dbReference>
<dbReference type="Pfam" id="PF13189">
    <property type="entry name" value="Cytidylate_kin2"/>
    <property type="match status" value="1"/>
</dbReference>